<evidence type="ECO:0000256" key="5">
    <source>
        <dbReference type="SAM" id="MobiDB-lite"/>
    </source>
</evidence>
<dbReference type="InterPro" id="IPR000962">
    <property type="entry name" value="Znf_DskA_TraR"/>
</dbReference>
<accession>A0A1G9ASC1</accession>
<feature type="domain" description="Zinc finger DksA/TraR C4-type" evidence="6">
    <location>
        <begin position="87"/>
        <end position="115"/>
    </location>
</feature>
<dbReference type="GO" id="GO:0008270">
    <property type="term" value="F:zinc ion binding"/>
    <property type="evidence" value="ECO:0007669"/>
    <property type="project" value="UniProtKB-KW"/>
</dbReference>
<evidence type="ECO:0000256" key="4">
    <source>
        <dbReference type="PROSITE-ProRule" id="PRU00510"/>
    </source>
</evidence>
<evidence type="ECO:0000313" key="8">
    <source>
        <dbReference type="Proteomes" id="UP000198694"/>
    </source>
</evidence>
<dbReference type="OrthoDB" id="9811543at2"/>
<reference evidence="7 8" key="1">
    <citation type="submission" date="2016-10" db="EMBL/GenBank/DDBJ databases">
        <authorList>
            <person name="de Groot N.N."/>
        </authorList>
    </citation>
    <scope>NUCLEOTIDE SEQUENCE [LARGE SCALE GENOMIC DNA]</scope>
    <source>
        <strain evidence="7 8">CGMCC 1.6502</strain>
    </source>
</reference>
<name>A0A1G9ASC1_9BACI</name>
<sequence>MLNQEQMQQCRKLLVERKKHLVDHLEDHYGTQYELIKESLGELSSYDNHPGDHGSELFEREKDIALNDHAERELKDINNSLNAIENGNYGVCEECGQEIAADRLLAMPTTSRCIDHAEDHISQDRPAEEDVFHPSVNEMETEVDEEESTVFDPEDSWQRVEKYGSSDGPSDFYDTEKDYEDMFFNSDELVGGAEDVENFLTADMDGKFSGVNPNHEKYEDYLDENEVDSILYD</sequence>
<keyword evidence="2" id="KW-0863">Zinc-finger</keyword>
<evidence type="ECO:0000259" key="6">
    <source>
        <dbReference type="Pfam" id="PF01258"/>
    </source>
</evidence>
<dbReference type="NCBIfam" id="TIGR02890">
    <property type="entry name" value="bacill_yteA"/>
    <property type="match status" value="1"/>
</dbReference>
<evidence type="ECO:0000256" key="2">
    <source>
        <dbReference type="ARBA" id="ARBA00022771"/>
    </source>
</evidence>
<dbReference type="AlphaFoldDB" id="A0A1G9ASC1"/>
<keyword evidence="3" id="KW-0862">Zinc</keyword>
<feature type="region of interest" description="Disordered" evidence="5">
    <location>
        <begin position="139"/>
        <end position="174"/>
    </location>
</feature>
<dbReference type="InterPro" id="IPR014240">
    <property type="entry name" value="YteA"/>
</dbReference>
<feature type="compositionally biased region" description="Acidic residues" evidence="5">
    <location>
        <begin position="139"/>
        <end position="155"/>
    </location>
</feature>
<dbReference type="Gene3D" id="1.20.120.910">
    <property type="entry name" value="DksA, coiled-coil domain"/>
    <property type="match status" value="1"/>
</dbReference>
<evidence type="ECO:0000313" key="7">
    <source>
        <dbReference type="EMBL" id="SDK30219.1"/>
    </source>
</evidence>
<feature type="zinc finger region" description="dksA C4-type" evidence="4">
    <location>
        <begin position="92"/>
        <end position="116"/>
    </location>
</feature>
<dbReference type="SUPFAM" id="SSF109635">
    <property type="entry name" value="DnaK suppressor protein DksA, alpha-hairpin domain"/>
    <property type="match status" value="1"/>
</dbReference>
<evidence type="ECO:0000256" key="3">
    <source>
        <dbReference type="ARBA" id="ARBA00022833"/>
    </source>
</evidence>
<keyword evidence="1" id="KW-0479">Metal-binding</keyword>
<dbReference type="InterPro" id="IPR037187">
    <property type="entry name" value="DnaK_N"/>
</dbReference>
<dbReference type="SUPFAM" id="SSF57716">
    <property type="entry name" value="Glucocorticoid receptor-like (DNA-binding domain)"/>
    <property type="match status" value="1"/>
</dbReference>
<dbReference type="EMBL" id="FNFL01000004">
    <property type="protein sequence ID" value="SDK30219.1"/>
    <property type="molecule type" value="Genomic_DNA"/>
</dbReference>
<evidence type="ECO:0000256" key="1">
    <source>
        <dbReference type="ARBA" id="ARBA00022723"/>
    </source>
</evidence>
<organism evidence="7 8">
    <name type="scientific">Sediminibacillus albus</name>
    <dbReference type="NCBI Taxonomy" id="407036"/>
    <lineage>
        <taxon>Bacteria</taxon>
        <taxon>Bacillati</taxon>
        <taxon>Bacillota</taxon>
        <taxon>Bacilli</taxon>
        <taxon>Bacillales</taxon>
        <taxon>Bacillaceae</taxon>
        <taxon>Sediminibacillus</taxon>
    </lineage>
</organism>
<dbReference type="Pfam" id="PF01258">
    <property type="entry name" value="zf-dskA_traR"/>
    <property type="match status" value="1"/>
</dbReference>
<dbReference type="PROSITE" id="PS51128">
    <property type="entry name" value="ZF_DKSA_2"/>
    <property type="match status" value="1"/>
</dbReference>
<dbReference type="PANTHER" id="PTHR33823">
    <property type="entry name" value="RNA POLYMERASE-BINDING TRANSCRIPTION FACTOR DKSA-RELATED"/>
    <property type="match status" value="1"/>
</dbReference>
<dbReference type="Proteomes" id="UP000198694">
    <property type="component" value="Unassembled WGS sequence"/>
</dbReference>
<proteinExistence type="predicted"/>
<protein>
    <submittedName>
        <fullName evidence="7">RNA polymerase-binding protein DksA</fullName>
    </submittedName>
</protein>
<dbReference type="RefSeq" id="WP_093215312.1">
    <property type="nucleotide sequence ID" value="NZ_FNFL01000004.1"/>
</dbReference>
<keyword evidence="8" id="KW-1185">Reference proteome</keyword>
<dbReference type="STRING" id="407036.SAMN05216243_2699"/>
<dbReference type="PANTHER" id="PTHR33823:SF4">
    <property type="entry name" value="GENERAL STRESS PROTEIN 16O"/>
    <property type="match status" value="1"/>
</dbReference>
<gene>
    <name evidence="7" type="ORF">SAMN05216243_2699</name>
</gene>